<keyword evidence="3" id="KW-0998">Cell outer membrane</keyword>
<protein>
    <submittedName>
        <fullName evidence="6">Membrane protein</fullName>
    </submittedName>
</protein>
<accession>A0ABQ1QQ95</accession>
<dbReference type="PANTHER" id="PTHR30329">
    <property type="entry name" value="STATOR ELEMENT OF FLAGELLAR MOTOR COMPLEX"/>
    <property type="match status" value="1"/>
</dbReference>
<keyword evidence="2 4" id="KW-0472">Membrane</keyword>
<evidence type="ECO:0000313" key="6">
    <source>
        <dbReference type="EMBL" id="GGD37269.1"/>
    </source>
</evidence>
<comment type="subcellular location">
    <subcellularLocation>
        <location evidence="1">Cell outer membrane</location>
    </subcellularLocation>
</comment>
<dbReference type="CDD" id="cd07185">
    <property type="entry name" value="OmpA_C-like"/>
    <property type="match status" value="1"/>
</dbReference>
<evidence type="ECO:0000256" key="2">
    <source>
        <dbReference type="ARBA" id="ARBA00023136"/>
    </source>
</evidence>
<evidence type="ECO:0000256" key="3">
    <source>
        <dbReference type="ARBA" id="ARBA00023237"/>
    </source>
</evidence>
<gene>
    <name evidence="6" type="ORF">GCM10011358_21290</name>
</gene>
<dbReference type="EMBL" id="BMGI01000003">
    <property type="protein sequence ID" value="GGD37269.1"/>
    <property type="molecule type" value="Genomic_DNA"/>
</dbReference>
<keyword evidence="7" id="KW-1185">Reference proteome</keyword>
<dbReference type="InterPro" id="IPR036737">
    <property type="entry name" value="OmpA-like_sf"/>
</dbReference>
<evidence type="ECO:0000256" key="4">
    <source>
        <dbReference type="PROSITE-ProRule" id="PRU00473"/>
    </source>
</evidence>
<dbReference type="Proteomes" id="UP000617355">
    <property type="component" value="Unassembled WGS sequence"/>
</dbReference>
<evidence type="ECO:0000259" key="5">
    <source>
        <dbReference type="PROSITE" id="PS51123"/>
    </source>
</evidence>
<comment type="caution">
    <text evidence="6">The sequence shown here is derived from an EMBL/GenBank/DDBJ whole genome shotgun (WGS) entry which is preliminary data.</text>
</comment>
<name>A0ABQ1QQ95_9RHOB</name>
<dbReference type="PANTHER" id="PTHR30329:SF21">
    <property type="entry name" value="LIPOPROTEIN YIAD-RELATED"/>
    <property type="match status" value="1"/>
</dbReference>
<dbReference type="InterPro" id="IPR050330">
    <property type="entry name" value="Bact_OuterMem_StrucFunc"/>
</dbReference>
<sequence length="290" mass="30670">MPAGATLRAETVEAAGRYALPIGPWREDGGVETQDISGAITRQAWRIGGTALTSYELLLELRRQIIADGYDIRFECSTQSCGGFDFRYGIEVIGAPEMHVDLGDFHFLAATRPGDAPDHVSLLVSRSPSAGFVQIVQVGALAARPAEPMATTKAEPGAALPAQALTEIGPAMEGIGRFVLADLVFDTGSAELGPGQFSSLEDLADYLKANPRKRVALVGHTDAEGSLAGNLSLSKRRATSVMTRLVDEFGVDAGQLEAEGVGYLAPIASNQTDDGRTINRRVEAILISTD</sequence>
<organism evidence="6 7">
    <name type="scientific">Sinisalibacter lacisalsi</name>
    <dbReference type="NCBI Taxonomy" id="1526570"/>
    <lineage>
        <taxon>Bacteria</taxon>
        <taxon>Pseudomonadati</taxon>
        <taxon>Pseudomonadota</taxon>
        <taxon>Alphaproteobacteria</taxon>
        <taxon>Rhodobacterales</taxon>
        <taxon>Roseobacteraceae</taxon>
        <taxon>Sinisalibacter</taxon>
    </lineage>
</organism>
<dbReference type="PROSITE" id="PS51123">
    <property type="entry name" value="OMPA_2"/>
    <property type="match status" value="1"/>
</dbReference>
<evidence type="ECO:0000256" key="1">
    <source>
        <dbReference type="ARBA" id="ARBA00004442"/>
    </source>
</evidence>
<dbReference type="Gene3D" id="3.30.1330.60">
    <property type="entry name" value="OmpA-like domain"/>
    <property type="match status" value="1"/>
</dbReference>
<dbReference type="InterPro" id="IPR006664">
    <property type="entry name" value="OMP_bac"/>
</dbReference>
<evidence type="ECO:0000313" key="7">
    <source>
        <dbReference type="Proteomes" id="UP000617355"/>
    </source>
</evidence>
<reference evidence="7" key="1">
    <citation type="journal article" date="2019" name="Int. J. Syst. Evol. Microbiol.">
        <title>The Global Catalogue of Microorganisms (GCM) 10K type strain sequencing project: providing services to taxonomists for standard genome sequencing and annotation.</title>
        <authorList>
            <consortium name="The Broad Institute Genomics Platform"/>
            <consortium name="The Broad Institute Genome Sequencing Center for Infectious Disease"/>
            <person name="Wu L."/>
            <person name="Ma J."/>
        </authorList>
    </citation>
    <scope>NUCLEOTIDE SEQUENCE [LARGE SCALE GENOMIC DNA]</scope>
    <source>
        <strain evidence="7">CGMCC 1.12922</strain>
    </source>
</reference>
<feature type="domain" description="OmpA-like" evidence="5">
    <location>
        <begin position="172"/>
        <end position="290"/>
    </location>
</feature>
<dbReference type="SUPFAM" id="SSF103088">
    <property type="entry name" value="OmpA-like"/>
    <property type="match status" value="1"/>
</dbReference>
<dbReference type="PRINTS" id="PR01021">
    <property type="entry name" value="OMPADOMAIN"/>
</dbReference>
<dbReference type="Pfam" id="PF00691">
    <property type="entry name" value="OmpA"/>
    <property type="match status" value="1"/>
</dbReference>
<proteinExistence type="predicted"/>
<dbReference type="InterPro" id="IPR006665">
    <property type="entry name" value="OmpA-like"/>
</dbReference>